<dbReference type="InterPro" id="IPR003594">
    <property type="entry name" value="HATPase_dom"/>
</dbReference>
<comment type="caution">
    <text evidence="16">The sequence shown here is derived from an EMBL/GenBank/DDBJ whole genome shotgun (WGS) entry which is preliminary data.</text>
</comment>
<evidence type="ECO:0000259" key="15">
    <source>
        <dbReference type="PROSITE" id="PS50109"/>
    </source>
</evidence>
<keyword evidence="6" id="KW-0808">Transferase</keyword>
<dbReference type="InterPro" id="IPR004358">
    <property type="entry name" value="Sig_transdc_His_kin-like_C"/>
</dbReference>
<evidence type="ECO:0000256" key="13">
    <source>
        <dbReference type="ARBA" id="ARBA00023136"/>
    </source>
</evidence>
<dbReference type="GO" id="GO:0005886">
    <property type="term" value="C:plasma membrane"/>
    <property type="evidence" value="ECO:0007669"/>
    <property type="project" value="UniProtKB-SubCell"/>
</dbReference>
<reference evidence="17" key="1">
    <citation type="submission" date="2016-01" db="EMBL/GenBank/DDBJ databases">
        <authorList>
            <person name="Mitreva M."/>
            <person name="Pepin K.H."/>
            <person name="Mihindukulasuriya K.A."/>
            <person name="Fulton R."/>
            <person name="Fronick C."/>
            <person name="O'Laughlin M."/>
            <person name="Miner T."/>
            <person name="Herter B."/>
            <person name="Rosa B.A."/>
            <person name="Cordes M."/>
            <person name="Tomlinson C."/>
            <person name="Wollam A."/>
            <person name="Palsikar V.B."/>
            <person name="Mardis E.R."/>
            <person name="Wilson R.K."/>
        </authorList>
    </citation>
    <scope>NUCLEOTIDE SEQUENCE [LARGE SCALE GENOMIC DNA]</scope>
    <source>
        <strain evidence="17">MJR8151</strain>
    </source>
</reference>
<evidence type="ECO:0000256" key="9">
    <source>
        <dbReference type="ARBA" id="ARBA00022777"/>
    </source>
</evidence>
<keyword evidence="7 14" id="KW-0812">Transmembrane</keyword>
<keyword evidence="17" id="KW-1185">Reference proteome</keyword>
<evidence type="ECO:0000256" key="3">
    <source>
        <dbReference type="ARBA" id="ARBA00012438"/>
    </source>
</evidence>
<dbReference type="Proteomes" id="UP000070383">
    <property type="component" value="Unassembled WGS sequence"/>
</dbReference>
<dbReference type="SMART" id="SM00388">
    <property type="entry name" value="HisKA"/>
    <property type="match status" value="1"/>
</dbReference>
<dbReference type="PANTHER" id="PTHR45528:SF1">
    <property type="entry name" value="SENSOR HISTIDINE KINASE CPXA"/>
    <property type="match status" value="1"/>
</dbReference>
<feature type="transmembrane region" description="Helical" evidence="14">
    <location>
        <begin position="30"/>
        <end position="49"/>
    </location>
</feature>
<name>A0A133KA51_9FIRM</name>
<dbReference type="CDD" id="cd00082">
    <property type="entry name" value="HisKA"/>
    <property type="match status" value="1"/>
</dbReference>
<keyword evidence="11 14" id="KW-1133">Transmembrane helix</keyword>
<keyword evidence="4" id="KW-1003">Cell membrane</keyword>
<evidence type="ECO:0000256" key="8">
    <source>
        <dbReference type="ARBA" id="ARBA00022741"/>
    </source>
</evidence>
<feature type="domain" description="Histidine kinase" evidence="15">
    <location>
        <begin position="120"/>
        <end position="307"/>
    </location>
</feature>
<dbReference type="InterPro" id="IPR036890">
    <property type="entry name" value="HATPase_C_sf"/>
</dbReference>
<dbReference type="InterPro" id="IPR005467">
    <property type="entry name" value="His_kinase_dom"/>
</dbReference>
<keyword evidence="8" id="KW-0547">Nucleotide-binding</keyword>
<evidence type="ECO:0000256" key="10">
    <source>
        <dbReference type="ARBA" id="ARBA00022840"/>
    </source>
</evidence>
<protein>
    <recommendedName>
        <fullName evidence="3">histidine kinase</fullName>
        <ecNumber evidence="3">2.7.13.3</ecNumber>
    </recommendedName>
</protein>
<dbReference type="OrthoDB" id="9773956at2"/>
<dbReference type="GO" id="GO:0005524">
    <property type="term" value="F:ATP binding"/>
    <property type="evidence" value="ECO:0007669"/>
    <property type="project" value="UniProtKB-KW"/>
</dbReference>
<comment type="subcellular location">
    <subcellularLocation>
        <location evidence="2">Cell membrane</location>
        <topology evidence="2">Multi-pass membrane protein</topology>
    </subcellularLocation>
</comment>
<evidence type="ECO:0000256" key="11">
    <source>
        <dbReference type="ARBA" id="ARBA00022989"/>
    </source>
</evidence>
<dbReference type="Gene3D" id="1.10.287.130">
    <property type="match status" value="1"/>
</dbReference>
<sequence>MKENKSVFFIVFLNLFLSLLIVCLSPRFDIITFICFVITNTIIFGLLVLDDKHRENRIKKRIYDIFLLLNSLDTNMENYEVTDDEFGGLRDEIIKVIGEKKVITDKAVKSEQILREYTEDIAHQLKTPLTGILLMLDLMEEDEENKKDYINRIRTSSNRLHQLTDILLKLAALDSGTIKMGKESISVKNIIDEVVTEMEILFANRDFKIPVVGDDYKLICDRKWTYEAIYNIVKNGIEASESKGIKIYLRETNIYQSIIVEDFSKGISKDNLKKIYRRFYKENKDSKGYGIGLPMAKTIIEKQNGELIYTRGRISNSFELRFYR</sequence>
<dbReference type="STRING" id="33036.HMPREF3200_01868"/>
<dbReference type="Gene3D" id="3.30.565.10">
    <property type="entry name" value="Histidine kinase-like ATPase, C-terminal domain"/>
    <property type="match status" value="1"/>
</dbReference>
<keyword evidence="9 16" id="KW-0418">Kinase</keyword>
<evidence type="ECO:0000256" key="7">
    <source>
        <dbReference type="ARBA" id="ARBA00022692"/>
    </source>
</evidence>
<gene>
    <name evidence="16" type="ORF">HMPREF3200_01868</name>
</gene>
<keyword evidence="12" id="KW-0902">Two-component regulatory system</keyword>
<evidence type="ECO:0000313" key="16">
    <source>
        <dbReference type="EMBL" id="KWZ76369.1"/>
    </source>
</evidence>
<evidence type="ECO:0000256" key="1">
    <source>
        <dbReference type="ARBA" id="ARBA00000085"/>
    </source>
</evidence>
<dbReference type="SMART" id="SM00387">
    <property type="entry name" value="HATPase_c"/>
    <property type="match status" value="1"/>
</dbReference>
<dbReference type="PRINTS" id="PR00344">
    <property type="entry name" value="BCTRLSENSOR"/>
</dbReference>
<dbReference type="RefSeq" id="WP_060929918.1">
    <property type="nucleotide sequence ID" value="NZ_KQ955301.1"/>
</dbReference>
<evidence type="ECO:0000313" key="17">
    <source>
        <dbReference type="Proteomes" id="UP000070383"/>
    </source>
</evidence>
<dbReference type="AlphaFoldDB" id="A0A133KA51"/>
<dbReference type="EC" id="2.7.13.3" evidence="3"/>
<dbReference type="Pfam" id="PF02518">
    <property type="entry name" value="HATPase_c"/>
    <property type="match status" value="1"/>
</dbReference>
<dbReference type="GO" id="GO:0000155">
    <property type="term" value="F:phosphorelay sensor kinase activity"/>
    <property type="evidence" value="ECO:0007669"/>
    <property type="project" value="InterPro"/>
</dbReference>
<organism evidence="16 17">
    <name type="scientific">Anaerococcus tetradius</name>
    <dbReference type="NCBI Taxonomy" id="33036"/>
    <lineage>
        <taxon>Bacteria</taxon>
        <taxon>Bacillati</taxon>
        <taxon>Bacillota</taxon>
        <taxon>Tissierellia</taxon>
        <taxon>Tissierellales</taxon>
        <taxon>Peptoniphilaceae</taxon>
        <taxon>Anaerococcus</taxon>
    </lineage>
</organism>
<dbReference type="InterPro" id="IPR050398">
    <property type="entry name" value="HssS/ArlS-like"/>
</dbReference>
<evidence type="ECO:0000256" key="14">
    <source>
        <dbReference type="SAM" id="Phobius"/>
    </source>
</evidence>
<comment type="catalytic activity">
    <reaction evidence="1">
        <text>ATP + protein L-histidine = ADP + protein N-phospho-L-histidine.</text>
        <dbReference type="EC" id="2.7.13.3"/>
    </reaction>
</comment>
<keyword evidence="5" id="KW-0597">Phosphoprotein</keyword>
<accession>A0A133KA51</accession>
<dbReference type="PROSITE" id="PS50109">
    <property type="entry name" value="HIS_KIN"/>
    <property type="match status" value="1"/>
</dbReference>
<dbReference type="PATRIC" id="fig|33036.3.peg.1846"/>
<evidence type="ECO:0000256" key="6">
    <source>
        <dbReference type="ARBA" id="ARBA00022679"/>
    </source>
</evidence>
<dbReference type="SUPFAM" id="SSF47384">
    <property type="entry name" value="Homodimeric domain of signal transducing histidine kinase"/>
    <property type="match status" value="1"/>
</dbReference>
<evidence type="ECO:0000256" key="4">
    <source>
        <dbReference type="ARBA" id="ARBA00022475"/>
    </source>
</evidence>
<dbReference type="EMBL" id="LRPM01000089">
    <property type="protein sequence ID" value="KWZ76369.1"/>
    <property type="molecule type" value="Genomic_DNA"/>
</dbReference>
<keyword evidence="13 14" id="KW-0472">Membrane</keyword>
<dbReference type="Pfam" id="PF00512">
    <property type="entry name" value="HisKA"/>
    <property type="match status" value="1"/>
</dbReference>
<evidence type="ECO:0000256" key="12">
    <source>
        <dbReference type="ARBA" id="ARBA00023012"/>
    </source>
</evidence>
<evidence type="ECO:0000256" key="2">
    <source>
        <dbReference type="ARBA" id="ARBA00004651"/>
    </source>
</evidence>
<evidence type="ECO:0000256" key="5">
    <source>
        <dbReference type="ARBA" id="ARBA00022553"/>
    </source>
</evidence>
<dbReference type="InterPro" id="IPR036097">
    <property type="entry name" value="HisK_dim/P_sf"/>
</dbReference>
<dbReference type="PANTHER" id="PTHR45528">
    <property type="entry name" value="SENSOR HISTIDINE KINASE CPXA"/>
    <property type="match status" value="1"/>
</dbReference>
<proteinExistence type="predicted"/>
<feature type="transmembrane region" description="Helical" evidence="14">
    <location>
        <begin position="7"/>
        <end position="24"/>
    </location>
</feature>
<dbReference type="SUPFAM" id="SSF55874">
    <property type="entry name" value="ATPase domain of HSP90 chaperone/DNA topoisomerase II/histidine kinase"/>
    <property type="match status" value="1"/>
</dbReference>
<keyword evidence="10" id="KW-0067">ATP-binding</keyword>
<dbReference type="InterPro" id="IPR003661">
    <property type="entry name" value="HisK_dim/P_dom"/>
</dbReference>